<evidence type="ECO:0000259" key="6">
    <source>
        <dbReference type="PROSITE" id="PS51900"/>
    </source>
</evidence>
<organism evidence="7 8">
    <name type="scientific">Mycobacterium asiaticum</name>
    <dbReference type="NCBI Taxonomy" id="1790"/>
    <lineage>
        <taxon>Bacteria</taxon>
        <taxon>Bacillati</taxon>
        <taxon>Actinomycetota</taxon>
        <taxon>Actinomycetes</taxon>
        <taxon>Mycobacteriales</taxon>
        <taxon>Mycobacteriaceae</taxon>
        <taxon>Mycobacterium</taxon>
    </lineage>
</organism>
<dbReference type="Gene3D" id="1.10.443.10">
    <property type="entry name" value="Intergrase catalytic core"/>
    <property type="match status" value="1"/>
</dbReference>
<evidence type="ECO:0000256" key="3">
    <source>
        <dbReference type="ARBA" id="ARBA00023172"/>
    </source>
</evidence>
<protein>
    <submittedName>
        <fullName evidence="7">Integrase</fullName>
    </submittedName>
</protein>
<dbReference type="PROSITE" id="PS51900">
    <property type="entry name" value="CB"/>
    <property type="match status" value="1"/>
</dbReference>
<comment type="caution">
    <text evidence="7">The sequence shown here is derived from an EMBL/GenBank/DDBJ whole genome shotgun (WGS) entry which is preliminary data.</text>
</comment>
<dbReference type="Pfam" id="PF26003">
    <property type="entry name" value="Integrase_N_phage"/>
    <property type="match status" value="1"/>
</dbReference>
<feature type="domain" description="Core-binding (CB)" evidence="6">
    <location>
        <begin position="76"/>
        <end position="155"/>
    </location>
</feature>
<accession>A0A1A3P350</accession>
<evidence type="ECO:0000256" key="4">
    <source>
        <dbReference type="PROSITE-ProRule" id="PRU01248"/>
    </source>
</evidence>
<evidence type="ECO:0000256" key="1">
    <source>
        <dbReference type="ARBA" id="ARBA00008857"/>
    </source>
</evidence>
<dbReference type="EMBL" id="LZLS01000091">
    <property type="protein sequence ID" value="OBK27704.1"/>
    <property type="molecule type" value="Genomic_DNA"/>
</dbReference>
<dbReference type="InterPro" id="IPR002104">
    <property type="entry name" value="Integrase_catalytic"/>
</dbReference>
<dbReference type="PANTHER" id="PTHR30349">
    <property type="entry name" value="PHAGE INTEGRASE-RELATED"/>
    <property type="match status" value="1"/>
</dbReference>
<name>A0A1A3P350_MYCAS</name>
<dbReference type="GO" id="GO:0015074">
    <property type="term" value="P:DNA integration"/>
    <property type="evidence" value="ECO:0007669"/>
    <property type="project" value="InterPro"/>
</dbReference>
<sequence>MAGKKGRRGWGWIRRSGASTWHASYVGPDCVRHNAPRTYSAKIDAEGWLAGERRLIEHGTWTPPAQREAQRVAGVLTVATYAATWIEQRELRPRTRMGYEAILENRVKGSPIGAVALKDLSPQAVRAWHAALPKDKPTARAHAYQFVHAVCATAVSDGLLAANPCNVPKAMASKTVRQPVILDPSEVAALADGVPERLRALVLLAAWCGPRWGEVVELRRRDVSDDCSVLTIARGATHRAGQCHLDSPKSGRVRKVVVPPHIRVDLARHLERHVDKAPGSLLFPPTRGGCHLNDKVFRDDVLNPALAAIGRDGEKMPRPTIHDLRHFAGTQTARVGNLVETMGRLGHSTVKASLIYQQIVSGRDAEVADALSRLAVGAGPEDG</sequence>
<keyword evidence="3" id="KW-0233">DNA recombination</keyword>
<dbReference type="InterPro" id="IPR044068">
    <property type="entry name" value="CB"/>
</dbReference>
<dbReference type="GO" id="GO:0006310">
    <property type="term" value="P:DNA recombination"/>
    <property type="evidence" value="ECO:0007669"/>
    <property type="project" value="UniProtKB-KW"/>
</dbReference>
<dbReference type="InterPro" id="IPR058717">
    <property type="entry name" value="Phage_L5_Integrase_N"/>
</dbReference>
<dbReference type="InterPro" id="IPR050090">
    <property type="entry name" value="Tyrosine_recombinase_XerCD"/>
</dbReference>
<evidence type="ECO:0000259" key="5">
    <source>
        <dbReference type="PROSITE" id="PS51898"/>
    </source>
</evidence>
<evidence type="ECO:0000256" key="2">
    <source>
        <dbReference type="ARBA" id="ARBA00023125"/>
    </source>
</evidence>
<dbReference type="InterPro" id="IPR011010">
    <property type="entry name" value="DNA_brk_join_enz"/>
</dbReference>
<proteinExistence type="inferred from homology"/>
<dbReference type="Pfam" id="PF00589">
    <property type="entry name" value="Phage_integrase"/>
    <property type="match status" value="1"/>
</dbReference>
<keyword evidence="2 4" id="KW-0238">DNA-binding</keyword>
<dbReference type="OrthoDB" id="1822491at2"/>
<dbReference type="Proteomes" id="UP000093928">
    <property type="component" value="Unassembled WGS sequence"/>
</dbReference>
<reference evidence="7 8" key="1">
    <citation type="submission" date="2016-06" db="EMBL/GenBank/DDBJ databases">
        <authorList>
            <person name="Kjaerup R.B."/>
            <person name="Dalgaard T.S."/>
            <person name="Juul-Madsen H.R."/>
        </authorList>
    </citation>
    <scope>NUCLEOTIDE SEQUENCE [LARGE SCALE GENOMIC DNA]</scope>
    <source>
        <strain evidence="7 8">1165133.8</strain>
    </source>
</reference>
<comment type="similarity">
    <text evidence="1">Belongs to the 'phage' integrase family.</text>
</comment>
<dbReference type="CDD" id="cd00397">
    <property type="entry name" value="DNA_BRE_C"/>
    <property type="match status" value="1"/>
</dbReference>
<dbReference type="PROSITE" id="PS51898">
    <property type="entry name" value="TYR_RECOMBINASE"/>
    <property type="match status" value="1"/>
</dbReference>
<feature type="domain" description="Tyr recombinase" evidence="5">
    <location>
        <begin position="177"/>
        <end position="369"/>
    </location>
</feature>
<dbReference type="AlphaFoldDB" id="A0A1A3P350"/>
<dbReference type="PANTHER" id="PTHR30349:SF64">
    <property type="entry name" value="PROPHAGE INTEGRASE INTD-RELATED"/>
    <property type="match status" value="1"/>
</dbReference>
<dbReference type="SUPFAM" id="SSF56349">
    <property type="entry name" value="DNA breaking-rejoining enzymes"/>
    <property type="match status" value="1"/>
</dbReference>
<dbReference type="Gene3D" id="1.10.150.130">
    <property type="match status" value="1"/>
</dbReference>
<dbReference type="InterPro" id="IPR010998">
    <property type="entry name" value="Integrase_recombinase_N"/>
</dbReference>
<dbReference type="GO" id="GO:0003677">
    <property type="term" value="F:DNA binding"/>
    <property type="evidence" value="ECO:0007669"/>
    <property type="project" value="UniProtKB-UniRule"/>
</dbReference>
<evidence type="ECO:0000313" key="7">
    <source>
        <dbReference type="EMBL" id="OBK27704.1"/>
    </source>
</evidence>
<dbReference type="RefSeq" id="WP_065143907.1">
    <property type="nucleotide sequence ID" value="NZ_LZLS01000091.1"/>
</dbReference>
<evidence type="ECO:0000313" key="8">
    <source>
        <dbReference type="Proteomes" id="UP000093928"/>
    </source>
</evidence>
<dbReference type="InterPro" id="IPR013762">
    <property type="entry name" value="Integrase-like_cat_sf"/>
</dbReference>
<gene>
    <name evidence="7" type="ORF">A5634_22315</name>
</gene>